<dbReference type="GO" id="GO:0003677">
    <property type="term" value="F:DNA binding"/>
    <property type="evidence" value="ECO:0007669"/>
    <property type="project" value="UniProtKB-KW"/>
</dbReference>
<accession>A0A926EPI2</accession>
<dbReference type="CDD" id="cd00093">
    <property type="entry name" value="HTH_XRE"/>
    <property type="match status" value="1"/>
</dbReference>
<protein>
    <submittedName>
        <fullName evidence="3">Helix-turn-helix transcriptional regulator</fullName>
    </submittedName>
</protein>
<dbReference type="PROSITE" id="PS50943">
    <property type="entry name" value="HTH_CROC1"/>
    <property type="match status" value="1"/>
</dbReference>
<dbReference type="Pfam" id="PF01381">
    <property type="entry name" value="HTH_3"/>
    <property type="match status" value="1"/>
</dbReference>
<dbReference type="InterPro" id="IPR001387">
    <property type="entry name" value="Cro/C1-type_HTH"/>
</dbReference>
<dbReference type="SMART" id="SM00530">
    <property type="entry name" value="HTH_XRE"/>
    <property type="match status" value="1"/>
</dbReference>
<comment type="caution">
    <text evidence="3">The sequence shown here is derived from an EMBL/GenBank/DDBJ whole genome shotgun (WGS) entry which is preliminary data.</text>
</comment>
<dbReference type="PANTHER" id="PTHR46797">
    <property type="entry name" value="HTH-TYPE TRANSCRIPTIONAL REGULATOR"/>
    <property type="match status" value="1"/>
</dbReference>
<dbReference type="InterPro" id="IPR010982">
    <property type="entry name" value="Lambda_DNA-bd_dom_sf"/>
</dbReference>
<keyword evidence="4" id="KW-1185">Reference proteome</keyword>
<name>A0A926EPI2_9FIRM</name>
<dbReference type="SUPFAM" id="SSF47413">
    <property type="entry name" value="lambda repressor-like DNA-binding domains"/>
    <property type="match status" value="1"/>
</dbReference>
<dbReference type="GO" id="GO:0003700">
    <property type="term" value="F:DNA-binding transcription factor activity"/>
    <property type="evidence" value="ECO:0007669"/>
    <property type="project" value="TreeGrafter"/>
</dbReference>
<dbReference type="EMBL" id="JACRTG010000010">
    <property type="protein sequence ID" value="MBC8587328.1"/>
    <property type="molecule type" value="Genomic_DNA"/>
</dbReference>
<feature type="domain" description="HTH cro/C1-type" evidence="2">
    <location>
        <begin position="10"/>
        <end position="64"/>
    </location>
</feature>
<dbReference type="AlphaFoldDB" id="A0A926EPI2"/>
<dbReference type="InterPro" id="IPR050807">
    <property type="entry name" value="TransReg_Diox_bact_type"/>
</dbReference>
<evidence type="ECO:0000259" key="2">
    <source>
        <dbReference type="PROSITE" id="PS50943"/>
    </source>
</evidence>
<reference evidence="3" key="1">
    <citation type="submission" date="2020-08" db="EMBL/GenBank/DDBJ databases">
        <title>Genome public.</title>
        <authorList>
            <person name="Liu C."/>
            <person name="Sun Q."/>
        </authorList>
    </citation>
    <scope>NUCLEOTIDE SEQUENCE</scope>
    <source>
        <strain evidence="3">BX21</strain>
    </source>
</reference>
<gene>
    <name evidence="3" type="ORF">H8707_03625</name>
</gene>
<dbReference type="Proteomes" id="UP000601171">
    <property type="component" value="Unassembled WGS sequence"/>
</dbReference>
<proteinExistence type="predicted"/>
<sequence length="124" mass="14373">MHLDKIGERIRFEREKHGLSREAFAEIVGLSPFYIGQIERDERNMSIETLIRICDALNVSIDYILKGYIKYMENISVMETVESNYSEEMDSEIKELLSLLSGTSKKNISLINDMIKLLLPNLEK</sequence>
<dbReference type="Gene3D" id="1.10.260.40">
    <property type="entry name" value="lambda repressor-like DNA-binding domains"/>
    <property type="match status" value="1"/>
</dbReference>
<evidence type="ECO:0000313" key="3">
    <source>
        <dbReference type="EMBL" id="MBC8587328.1"/>
    </source>
</evidence>
<evidence type="ECO:0000256" key="1">
    <source>
        <dbReference type="ARBA" id="ARBA00023125"/>
    </source>
</evidence>
<evidence type="ECO:0000313" key="4">
    <source>
        <dbReference type="Proteomes" id="UP000601171"/>
    </source>
</evidence>
<keyword evidence="1" id="KW-0238">DNA-binding</keyword>
<dbReference type="GO" id="GO:0005829">
    <property type="term" value="C:cytosol"/>
    <property type="evidence" value="ECO:0007669"/>
    <property type="project" value="TreeGrafter"/>
</dbReference>
<dbReference type="PANTHER" id="PTHR46797:SF24">
    <property type="entry name" value="DNA-BINDING PHAGE PROTEIN"/>
    <property type="match status" value="1"/>
</dbReference>
<organism evidence="3 4">
    <name type="scientific">Paratissierella segnis</name>
    <dbReference type="NCBI Taxonomy" id="2763679"/>
    <lineage>
        <taxon>Bacteria</taxon>
        <taxon>Bacillati</taxon>
        <taxon>Bacillota</taxon>
        <taxon>Tissierellia</taxon>
        <taxon>Tissierellales</taxon>
        <taxon>Tissierellaceae</taxon>
        <taxon>Paratissierella</taxon>
    </lineage>
</organism>